<evidence type="ECO:0000313" key="12">
    <source>
        <dbReference type="Proteomes" id="UP000219669"/>
    </source>
</evidence>
<gene>
    <name evidence="9" type="primary">gmk</name>
    <name evidence="11" type="ORF">SAMN02746062_01563</name>
</gene>
<evidence type="ECO:0000313" key="11">
    <source>
        <dbReference type="EMBL" id="SOD69194.1"/>
    </source>
</evidence>
<dbReference type="EC" id="2.7.4.8" evidence="2 9"/>
<keyword evidence="12" id="KW-1185">Reference proteome</keyword>
<dbReference type="PANTHER" id="PTHR23117">
    <property type="entry name" value="GUANYLATE KINASE-RELATED"/>
    <property type="match status" value="1"/>
</dbReference>
<keyword evidence="5 9" id="KW-0547">Nucleotide-binding</keyword>
<dbReference type="CDD" id="cd00071">
    <property type="entry name" value="GMPK"/>
    <property type="match status" value="1"/>
</dbReference>
<comment type="catalytic activity">
    <reaction evidence="9">
        <text>GMP + ATP = GDP + ADP</text>
        <dbReference type="Rhea" id="RHEA:20780"/>
        <dbReference type="ChEBI" id="CHEBI:30616"/>
        <dbReference type="ChEBI" id="CHEBI:58115"/>
        <dbReference type="ChEBI" id="CHEBI:58189"/>
        <dbReference type="ChEBI" id="CHEBI:456216"/>
        <dbReference type="EC" id="2.7.4.8"/>
    </reaction>
</comment>
<dbReference type="PROSITE" id="PS00856">
    <property type="entry name" value="GUANYLATE_KINASE_1"/>
    <property type="match status" value="1"/>
</dbReference>
<keyword evidence="6 9" id="KW-0418">Kinase</keyword>
<organism evidence="11 12">
    <name type="scientific">Alysiella filiformis DSM 16848</name>
    <dbReference type="NCBI Taxonomy" id="1120981"/>
    <lineage>
        <taxon>Bacteria</taxon>
        <taxon>Pseudomonadati</taxon>
        <taxon>Pseudomonadota</taxon>
        <taxon>Betaproteobacteria</taxon>
        <taxon>Neisseriales</taxon>
        <taxon>Neisseriaceae</taxon>
        <taxon>Alysiella</taxon>
    </lineage>
</organism>
<dbReference type="GO" id="GO:0005524">
    <property type="term" value="F:ATP binding"/>
    <property type="evidence" value="ECO:0007669"/>
    <property type="project" value="UniProtKB-UniRule"/>
</dbReference>
<keyword evidence="7 9" id="KW-0067">ATP-binding</keyword>
<dbReference type="OrthoDB" id="9808150at2"/>
<evidence type="ECO:0000256" key="7">
    <source>
        <dbReference type="ARBA" id="ARBA00022840"/>
    </source>
</evidence>
<dbReference type="Gene3D" id="3.40.50.300">
    <property type="entry name" value="P-loop containing nucleotide triphosphate hydrolases"/>
    <property type="match status" value="1"/>
</dbReference>
<comment type="function">
    <text evidence="9">Essential for recycling GMP and indirectly, cGMP.</text>
</comment>
<dbReference type="NCBIfam" id="TIGR03263">
    <property type="entry name" value="guanyl_kin"/>
    <property type="match status" value="1"/>
</dbReference>
<dbReference type="InterPro" id="IPR017665">
    <property type="entry name" value="Guanylate_kinase"/>
</dbReference>
<comment type="subcellular location">
    <subcellularLocation>
        <location evidence="9">Cytoplasm</location>
    </subcellularLocation>
</comment>
<dbReference type="Proteomes" id="UP000219669">
    <property type="component" value="Unassembled WGS sequence"/>
</dbReference>
<dbReference type="Gene3D" id="3.30.63.10">
    <property type="entry name" value="Guanylate Kinase phosphate binding domain"/>
    <property type="match status" value="1"/>
</dbReference>
<dbReference type="PANTHER" id="PTHR23117:SF13">
    <property type="entry name" value="GUANYLATE KINASE"/>
    <property type="match status" value="1"/>
</dbReference>
<dbReference type="AlphaFoldDB" id="A0A286EED3"/>
<comment type="similarity">
    <text evidence="1 9">Belongs to the guanylate kinase family.</text>
</comment>
<accession>A0A286EED3</accession>
<keyword evidence="4 9" id="KW-0808">Transferase</keyword>
<proteinExistence type="inferred from homology"/>
<evidence type="ECO:0000256" key="1">
    <source>
        <dbReference type="ARBA" id="ARBA00005790"/>
    </source>
</evidence>
<feature type="binding site" evidence="9">
    <location>
        <begin position="10"/>
        <end position="17"/>
    </location>
    <ligand>
        <name>ATP</name>
        <dbReference type="ChEBI" id="CHEBI:30616"/>
    </ligand>
</feature>
<keyword evidence="9" id="KW-0963">Cytoplasm</keyword>
<dbReference type="SUPFAM" id="SSF52540">
    <property type="entry name" value="P-loop containing nucleoside triphosphate hydrolases"/>
    <property type="match status" value="1"/>
</dbReference>
<evidence type="ECO:0000259" key="10">
    <source>
        <dbReference type="PROSITE" id="PS50052"/>
    </source>
</evidence>
<evidence type="ECO:0000256" key="3">
    <source>
        <dbReference type="ARBA" id="ARBA00016296"/>
    </source>
</evidence>
<dbReference type="GO" id="GO:0005829">
    <property type="term" value="C:cytosol"/>
    <property type="evidence" value="ECO:0007669"/>
    <property type="project" value="TreeGrafter"/>
</dbReference>
<evidence type="ECO:0000256" key="6">
    <source>
        <dbReference type="ARBA" id="ARBA00022777"/>
    </source>
</evidence>
<evidence type="ECO:0000256" key="5">
    <source>
        <dbReference type="ARBA" id="ARBA00022741"/>
    </source>
</evidence>
<sequence>MTGNVFIISAASGTGKTTLVSRLVQHHSDIRVSISHTTRQPRVGEVNGKHYHFVNQETFVRLVGEGAFLEHAQVFGNYYGTSIQAVRDMCAQGFDVILEIDVQGAAQVRQSLPESVSIFILPPTLDELEQRLRERQTDSDDVIQIRLNEARQEIEQAYLFDYVVINQDLNAAEADLWHIFKANRLNQNRQKTNIEKVLQNL</sequence>
<dbReference type="InterPro" id="IPR008145">
    <property type="entry name" value="GK/Ca_channel_bsu"/>
</dbReference>
<dbReference type="RefSeq" id="WP_097114586.1">
    <property type="nucleotide sequence ID" value="NZ_CP083931.1"/>
</dbReference>
<evidence type="ECO:0000256" key="8">
    <source>
        <dbReference type="ARBA" id="ARBA00030128"/>
    </source>
</evidence>
<dbReference type="InterPro" id="IPR027417">
    <property type="entry name" value="P-loop_NTPase"/>
</dbReference>
<name>A0A286EED3_9NEIS</name>
<dbReference type="InterPro" id="IPR020590">
    <property type="entry name" value="Guanylate_kinase_CS"/>
</dbReference>
<dbReference type="EMBL" id="OCNF01000013">
    <property type="protein sequence ID" value="SOD69194.1"/>
    <property type="molecule type" value="Genomic_DNA"/>
</dbReference>
<evidence type="ECO:0000256" key="2">
    <source>
        <dbReference type="ARBA" id="ARBA00012961"/>
    </source>
</evidence>
<dbReference type="PROSITE" id="PS50052">
    <property type="entry name" value="GUANYLATE_KINASE_2"/>
    <property type="match status" value="1"/>
</dbReference>
<feature type="domain" description="Guanylate kinase-like" evidence="10">
    <location>
        <begin position="3"/>
        <end position="181"/>
    </location>
</feature>
<dbReference type="InterPro" id="IPR008144">
    <property type="entry name" value="Guanylate_kin-like_dom"/>
</dbReference>
<dbReference type="Pfam" id="PF00625">
    <property type="entry name" value="Guanylate_kin"/>
    <property type="match status" value="1"/>
</dbReference>
<dbReference type="FunFam" id="3.30.63.10:FF:000002">
    <property type="entry name" value="Guanylate kinase 1"/>
    <property type="match status" value="1"/>
</dbReference>
<protein>
    <recommendedName>
        <fullName evidence="3 9">Guanylate kinase</fullName>
        <ecNumber evidence="2 9">2.7.4.8</ecNumber>
    </recommendedName>
    <alternativeName>
        <fullName evidence="8 9">GMP kinase</fullName>
    </alternativeName>
</protein>
<dbReference type="HAMAP" id="MF_00328">
    <property type="entry name" value="Guanylate_kinase"/>
    <property type="match status" value="1"/>
</dbReference>
<evidence type="ECO:0000256" key="4">
    <source>
        <dbReference type="ARBA" id="ARBA00022679"/>
    </source>
</evidence>
<reference evidence="11 12" key="1">
    <citation type="submission" date="2017-09" db="EMBL/GenBank/DDBJ databases">
        <authorList>
            <person name="Ehlers B."/>
            <person name="Leendertz F.H."/>
        </authorList>
    </citation>
    <scope>NUCLEOTIDE SEQUENCE [LARGE SCALE GENOMIC DNA]</scope>
    <source>
        <strain evidence="11 12">DSM 16848</strain>
    </source>
</reference>
<dbReference type="SMART" id="SM00072">
    <property type="entry name" value="GuKc"/>
    <property type="match status" value="1"/>
</dbReference>
<dbReference type="GO" id="GO:0004385">
    <property type="term" value="F:GMP kinase activity"/>
    <property type="evidence" value="ECO:0007669"/>
    <property type="project" value="UniProtKB-UniRule"/>
</dbReference>
<evidence type="ECO:0000256" key="9">
    <source>
        <dbReference type="HAMAP-Rule" id="MF_00328"/>
    </source>
</evidence>